<dbReference type="GO" id="GO:0016705">
    <property type="term" value="F:oxidoreductase activity, acting on paired donors, with incorporation or reduction of molecular oxygen"/>
    <property type="evidence" value="ECO:0007669"/>
    <property type="project" value="InterPro"/>
</dbReference>
<dbReference type="InterPro" id="IPR036396">
    <property type="entry name" value="Cyt_P450_sf"/>
</dbReference>
<dbReference type="AlphaFoldDB" id="A0AAN7GEC7"/>
<evidence type="ECO:0008006" key="4">
    <source>
        <dbReference type="Google" id="ProtNLM"/>
    </source>
</evidence>
<sequence length="557" mass="61546">MASWSRPDIKSEGANEKFDALPLLSGEGAEETTNPWPSRYGLHLGPPIFDTCPTTGSAWAPHKRGCMFRYREMFKSHILGCPCIMAASREAPRFVLVTHARPICPSRLTPKSKEKFIGPSALLFHQGDYHTQLRKLVQSSLAPEAFRKKIPGIEAITTSFPGTSFHRALSCIGEEYASQIQSTAPRSPISAYRSSPLSIPLQLNGMYPINPIRPSLLPKPLQLGLSPLTVRTSLCYRATGDIPAVPAFPGWLQFTLFNSSSSSAADVPGRFTQDYEACDAAPAPRRGAGNSGARAGATEKKWSSDRESYLTDDADALPLPMTYPNTGPVSPEEIDKRLRYDPQIEDCKTVVYDWTGKCRSCQGSGYVNYYNKRGKEITCKCIPCLGVGYVQKITSRENIEVMEDLEGTCSDCLHGFQRDPAILVTGCTELIVAAIVNSLRYLKCLQLAMPFVDQTPGPVKTNVSWNKIFKKQESVVPPEEEDSEQFGIVFEASAGEEIENSSSPINLTHGCCINSCIQLQNPYSFWQSNRVELRNRAENIHGWMPLKLMVILYGILA</sequence>
<reference evidence="2 3" key="1">
    <citation type="journal article" date="2023" name="Hortic Res">
        <title>Pangenome of water caltrop reveals structural variations and asymmetric subgenome divergence after allopolyploidization.</title>
        <authorList>
            <person name="Zhang X."/>
            <person name="Chen Y."/>
            <person name="Wang L."/>
            <person name="Yuan Y."/>
            <person name="Fang M."/>
            <person name="Shi L."/>
            <person name="Lu R."/>
            <person name="Comes H.P."/>
            <person name="Ma Y."/>
            <person name="Chen Y."/>
            <person name="Huang G."/>
            <person name="Zhou Y."/>
            <person name="Zheng Z."/>
            <person name="Qiu Y."/>
        </authorList>
    </citation>
    <scope>NUCLEOTIDE SEQUENCE [LARGE SCALE GENOMIC DNA]</scope>
    <source>
        <tissue evidence="2">Roots</tissue>
    </source>
</reference>
<feature type="compositionally biased region" description="Low complexity" evidence="1">
    <location>
        <begin position="281"/>
        <end position="296"/>
    </location>
</feature>
<dbReference type="GO" id="GO:0005506">
    <property type="term" value="F:iron ion binding"/>
    <property type="evidence" value="ECO:0007669"/>
    <property type="project" value="InterPro"/>
</dbReference>
<comment type="caution">
    <text evidence="2">The sequence shown here is derived from an EMBL/GenBank/DDBJ whole genome shotgun (WGS) entry which is preliminary data.</text>
</comment>
<evidence type="ECO:0000313" key="3">
    <source>
        <dbReference type="Proteomes" id="UP001345219"/>
    </source>
</evidence>
<accession>A0AAN7GEC7</accession>
<dbReference type="SUPFAM" id="SSF48264">
    <property type="entry name" value="Cytochrome P450"/>
    <property type="match status" value="1"/>
</dbReference>
<gene>
    <name evidence="2" type="ORF">SAY87_000319</name>
</gene>
<name>A0AAN7GEC7_9MYRT</name>
<dbReference type="InterPro" id="IPR037477">
    <property type="entry name" value="SCO2"/>
</dbReference>
<dbReference type="PANTHER" id="PTHR36035:SF1">
    <property type="entry name" value="PROTEIN DISULFIDE-ISOMERASE SCO2"/>
    <property type="match status" value="1"/>
</dbReference>
<keyword evidence="3" id="KW-1185">Reference proteome</keyword>
<dbReference type="GO" id="GO:0020037">
    <property type="term" value="F:heme binding"/>
    <property type="evidence" value="ECO:0007669"/>
    <property type="project" value="InterPro"/>
</dbReference>
<evidence type="ECO:0000256" key="1">
    <source>
        <dbReference type="SAM" id="MobiDB-lite"/>
    </source>
</evidence>
<organism evidence="2 3">
    <name type="scientific">Trapa incisa</name>
    <dbReference type="NCBI Taxonomy" id="236973"/>
    <lineage>
        <taxon>Eukaryota</taxon>
        <taxon>Viridiplantae</taxon>
        <taxon>Streptophyta</taxon>
        <taxon>Embryophyta</taxon>
        <taxon>Tracheophyta</taxon>
        <taxon>Spermatophyta</taxon>
        <taxon>Magnoliopsida</taxon>
        <taxon>eudicotyledons</taxon>
        <taxon>Gunneridae</taxon>
        <taxon>Pentapetalae</taxon>
        <taxon>rosids</taxon>
        <taxon>malvids</taxon>
        <taxon>Myrtales</taxon>
        <taxon>Lythraceae</taxon>
        <taxon>Trapa</taxon>
    </lineage>
</organism>
<dbReference type="GO" id="GO:0004497">
    <property type="term" value="F:monooxygenase activity"/>
    <property type="evidence" value="ECO:0007669"/>
    <property type="project" value="InterPro"/>
</dbReference>
<feature type="region of interest" description="Disordered" evidence="1">
    <location>
        <begin position="281"/>
        <end position="305"/>
    </location>
</feature>
<dbReference type="Proteomes" id="UP001345219">
    <property type="component" value="Chromosome 1"/>
</dbReference>
<dbReference type="PANTHER" id="PTHR36035">
    <property type="entry name" value="PROTEIN DISULFIDE-ISOMERASE SCO2"/>
    <property type="match status" value="1"/>
</dbReference>
<dbReference type="EMBL" id="JAXIOK010000023">
    <property type="protein sequence ID" value="KAK4742318.1"/>
    <property type="molecule type" value="Genomic_DNA"/>
</dbReference>
<protein>
    <recommendedName>
        <fullName evidence="4">Protein disulfide-isomerase</fullName>
    </recommendedName>
</protein>
<evidence type="ECO:0000313" key="2">
    <source>
        <dbReference type="EMBL" id="KAK4742318.1"/>
    </source>
</evidence>
<dbReference type="Gene3D" id="1.10.630.10">
    <property type="entry name" value="Cytochrome P450"/>
    <property type="match status" value="1"/>
</dbReference>
<proteinExistence type="predicted"/>